<name>A0A2T7PQP9_POMCA</name>
<organism evidence="1 2">
    <name type="scientific">Pomacea canaliculata</name>
    <name type="common">Golden apple snail</name>
    <dbReference type="NCBI Taxonomy" id="400727"/>
    <lineage>
        <taxon>Eukaryota</taxon>
        <taxon>Metazoa</taxon>
        <taxon>Spiralia</taxon>
        <taxon>Lophotrochozoa</taxon>
        <taxon>Mollusca</taxon>
        <taxon>Gastropoda</taxon>
        <taxon>Caenogastropoda</taxon>
        <taxon>Architaenioglossa</taxon>
        <taxon>Ampullarioidea</taxon>
        <taxon>Ampullariidae</taxon>
        <taxon>Pomacea</taxon>
    </lineage>
</organism>
<evidence type="ECO:0000313" key="2">
    <source>
        <dbReference type="Proteomes" id="UP000245119"/>
    </source>
</evidence>
<comment type="caution">
    <text evidence="1">The sequence shown here is derived from an EMBL/GenBank/DDBJ whole genome shotgun (WGS) entry which is preliminary data.</text>
</comment>
<keyword evidence="2" id="KW-1185">Reference proteome</keyword>
<reference evidence="1 2" key="1">
    <citation type="submission" date="2018-04" db="EMBL/GenBank/DDBJ databases">
        <title>The genome of golden apple snail Pomacea canaliculata provides insight into stress tolerance and invasive adaptation.</title>
        <authorList>
            <person name="Liu C."/>
            <person name="Liu B."/>
            <person name="Ren Y."/>
            <person name="Zhang Y."/>
            <person name="Wang H."/>
            <person name="Li S."/>
            <person name="Jiang F."/>
            <person name="Yin L."/>
            <person name="Zhang G."/>
            <person name="Qian W."/>
            <person name="Fan W."/>
        </authorList>
    </citation>
    <scope>NUCLEOTIDE SEQUENCE [LARGE SCALE GENOMIC DNA]</scope>
    <source>
        <strain evidence="1">SZHN2017</strain>
        <tissue evidence="1">Muscle</tissue>
    </source>
</reference>
<protein>
    <submittedName>
        <fullName evidence="1">Uncharacterized protein</fullName>
    </submittedName>
</protein>
<dbReference type="AlphaFoldDB" id="A0A2T7PQP9"/>
<sequence length="257" mass="27823">MRYFEKRWETVKYAPRVEVLIGREGEKVRQSGSACDAEEVDLQPHSHGASGRRCILEDRYIVSGRLSGCCQLPVSWQPVSSFLLRSYVYTDNMFQKVSFLCLIAVVGVTVVSAQTSGPVPVDVKMQSKALVTMIRSLVTGAKEGTTLDLLHQNIQDLQNFALDLLTQLPGQVSECNTQAIIKMAAAGTGSHEVLQVLLASDSLGILSARLDLCLAMMSQIAQQFEGELTLSSDVSPYVAATLFATNTTMSVITTAGG</sequence>
<accession>A0A2T7PQP9</accession>
<evidence type="ECO:0000313" key="1">
    <source>
        <dbReference type="EMBL" id="PVD35749.1"/>
    </source>
</evidence>
<dbReference type="EMBL" id="PZQS01000002">
    <property type="protein sequence ID" value="PVD35749.1"/>
    <property type="molecule type" value="Genomic_DNA"/>
</dbReference>
<dbReference type="Proteomes" id="UP000245119">
    <property type="component" value="Linkage Group LG2"/>
</dbReference>
<gene>
    <name evidence="1" type="ORF">C0Q70_02712</name>
</gene>
<proteinExistence type="predicted"/>